<dbReference type="Gene3D" id="3.90.76.10">
    <property type="entry name" value="Dipeptide-binding Protein, Domain 1"/>
    <property type="match status" value="1"/>
</dbReference>
<dbReference type="Proteomes" id="UP000253090">
    <property type="component" value="Unassembled WGS sequence"/>
</dbReference>
<dbReference type="PROSITE" id="PS51257">
    <property type="entry name" value="PROKAR_LIPOPROTEIN"/>
    <property type="match status" value="1"/>
</dbReference>
<evidence type="ECO:0000256" key="5">
    <source>
        <dbReference type="SAM" id="SignalP"/>
    </source>
</evidence>
<dbReference type="Gene3D" id="3.10.105.10">
    <property type="entry name" value="Dipeptide-binding Protein, Domain 3"/>
    <property type="match status" value="1"/>
</dbReference>
<reference evidence="7 8" key="1">
    <citation type="submission" date="2018-07" db="EMBL/GenBank/DDBJ databases">
        <title>Genomic Encyclopedia of Type Strains, Phase III (KMG-III): the genomes of soil and plant-associated and newly described type strains.</title>
        <authorList>
            <person name="Whitman W."/>
        </authorList>
    </citation>
    <scope>NUCLEOTIDE SEQUENCE [LARGE SCALE GENOMIC DNA]</scope>
    <source>
        <strain evidence="7 8">CECT 8333</strain>
    </source>
</reference>
<dbReference type="InterPro" id="IPR039424">
    <property type="entry name" value="SBP_5"/>
</dbReference>
<keyword evidence="3 5" id="KW-0732">Signal</keyword>
<protein>
    <submittedName>
        <fullName evidence="7">Peptide/nickel transport system substrate-binding protein</fullName>
    </submittedName>
</protein>
<evidence type="ECO:0000256" key="1">
    <source>
        <dbReference type="ARBA" id="ARBA00005695"/>
    </source>
</evidence>
<dbReference type="SUPFAM" id="SSF53850">
    <property type="entry name" value="Periplasmic binding protein-like II"/>
    <property type="match status" value="1"/>
</dbReference>
<evidence type="ECO:0000256" key="4">
    <source>
        <dbReference type="SAM" id="MobiDB-lite"/>
    </source>
</evidence>
<feature type="domain" description="Solute-binding protein family 5" evidence="6">
    <location>
        <begin position="105"/>
        <end position="478"/>
    </location>
</feature>
<dbReference type="Gene3D" id="3.40.190.10">
    <property type="entry name" value="Periplasmic binding protein-like II"/>
    <property type="match status" value="1"/>
</dbReference>
<evidence type="ECO:0000313" key="8">
    <source>
        <dbReference type="Proteomes" id="UP000253090"/>
    </source>
</evidence>
<organism evidence="7 8">
    <name type="scientific">Fontibacillus phaseoli</name>
    <dbReference type="NCBI Taxonomy" id="1416533"/>
    <lineage>
        <taxon>Bacteria</taxon>
        <taxon>Bacillati</taxon>
        <taxon>Bacillota</taxon>
        <taxon>Bacilli</taxon>
        <taxon>Bacillales</taxon>
        <taxon>Paenibacillaceae</taxon>
        <taxon>Fontibacillus</taxon>
    </lineage>
</organism>
<name>A0A369BG79_9BACL</name>
<dbReference type="Pfam" id="PF00496">
    <property type="entry name" value="SBP_bac_5"/>
    <property type="match status" value="1"/>
</dbReference>
<dbReference type="GO" id="GO:1904680">
    <property type="term" value="F:peptide transmembrane transporter activity"/>
    <property type="evidence" value="ECO:0007669"/>
    <property type="project" value="TreeGrafter"/>
</dbReference>
<keyword evidence="8" id="KW-1185">Reference proteome</keyword>
<proteinExistence type="inferred from homology"/>
<dbReference type="GO" id="GO:0015833">
    <property type="term" value="P:peptide transport"/>
    <property type="evidence" value="ECO:0007669"/>
    <property type="project" value="TreeGrafter"/>
</dbReference>
<feature type="signal peptide" evidence="5">
    <location>
        <begin position="1"/>
        <end position="22"/>
    </location>
</feature>
<dbReference type="InterPro" id="IPR000914">
    <property type="entry name" value="SBP_5_dom"/>
</dbReference>
<comment type="caution">
    <text evidence="7">The sequence shown here is derived from an EMBL/GenBank/DDBJ whole genome shotgun (WGS) entry which is preliminary data.</text>
</comment>
<dbReference type="CDD" id="cd08493">
    <property type="entry name" value="PBP2_DppA_like"/>
    <property type="match status" value="1"/>
</dbReference>
<evidence type="ECO:0000259" key="6">
    <source>
        <dbReference type="Pfam" id="PF00496"/>
    </source>
</evidence>
<dbReference type="GO" id="GO:0042597">
    <property type="term" value="C:periplasmic space"/>
    <property type="evidence" value="ECO:0007669"/>
    <property type="project" value="UniProtKB-ARBA"/>
</dbReference>
<dbReference type="AlphaFoldDB" id="A0A369BG79"/>
<dbReference type="PANTHER" id="PTHR30290">
    <property type="entry name" value="PERIPLASMIC BINDING COMPONENT OF ABC TRANSPORTER"/>
    <property type="match status" value="1"/>
</dbReference>
<dbReference type="PIRSF" id="PIRSF002741">
    <property type="entry name" value="MppA"/>
    <property type="match status" value="1"/>
</dbReference>
<dbReference type="PANTHER" id="PTHR30290:SF9">
    <property type="entry name" value="OLIGOPEPTIDE-BINDING PROTEIN APPA"/>
    <property type="match status" value="1"/>
</dbReference>
<evidence type="ECO:0000313" key="7">
    <source>
        <dbReference type="EMBL" id="RCX18694.1"/>
    </source>
</evidence>
<dbReference type="RefSeq" id="WP_114497552.1">
    <property type="nucleotide sequence ID" value="NZ_QPJW01000006.1"/>
</dbReference>
<accession>A0A369BG79</accession>
<evidence type="ECO:0000256" key="2">
    <source>
        <dbReference type="ARBA" id="ARBA00022448"/>
    </source>
</evidence>
<dbReference type="EMBL" id="QPJW01000006">
    <property type="protein sequence ID" value="RCX18694.1"/>
    <property type="molecule type" value="Genomic_DNA"/>
</dbReference>
<evidence type="ECO:0000256" key="3">
    <source>
        <dbReference type="ARBA" id="ARBA00022729"/>
    </source>
</evidence>
<sequence>MKIKKWSGTVLVLLLSAAVALSGCGSNGNGGNSGAGTNGNVNADASDNAGGKENDTSKSAQDTLIVGRGGDSASLDASIVTDGESLKIAHQVYDSLVEYKEGTTEVQPSLAESWEVSDDGLKYTFKLRSGVKFHDGTDFNADAVVFNFTRWSDPKSEFKFEGDSFDYYDSMFGPDGKRVIKEVKAVDAGTVEFALNQPQAPFLQNLAMTSFGIASPAAIQEKKENFKNEPVGTGPFVFKEWKRNDSITLEKNANYWKEGLPKLNKVIVRSIPDNSARFNALQAGEIDLMEDLSPDDLATLEGNPDLQKIERPANNVGYVGFNLKKKPFDDVKVRQALSHAVNKQGIIDAFFAGQAEPAVNPLPPSLWGYNDSIEDYPYDLEKAKQRLAEAGYPDGLPGELTFYAMPVSRPYMPDGKKVAEVIQADFEKIGVKVKIESPEWATYLDDAQAGEKDDLYMLGWTGDNGDPDNFLYALLDKDSIPSNNYSYYANDELHELLIQAQIETDQAKRAELYKQAQVIIKQDAPWIPLVHTTPLLAAKANLKGYVPAPTGTEYYSNIYFE</sequence>
<keyword evidence="2" id="KW-0813">Transport</keyword>
<gene>
    <name evidence="7" type="ORF">DFP94_106228</name>
</gene>
<feature type="chain" id="PRO_5038491614" evidence="5">
    <location>
        <begin position="23"/>
        <end position="561"/>
    </location>
</feature>
<dbReference type="GO" id="GO:0043190">
    <property type="term" value="C:ATP-binding cassette (ABC) transporter complex"/>
    <property type="evidence" value="ECO:0007669"/>
    <property type="project" value="InterPro"/>
</dbReference>
<dbReference type="OrthoDB" id="9796817at2"/>
<feature type="region of interest" description="Disordered" evidence="4">
    <location>
        <begin position="30"/>
        <end position="63"/>
    </location>
</feature>
<dbReference type="InterPro" id="IPR030678">
    <property type="entry name" value="Peptide/Ni-bd"/>
</dbReference>
<comment type="similarity">
    <text evidence="1">Belongs to the bacterial solute-binding protein 5 family.</text>
</comment>